<comment type="caution">
    <text evidence="1">The sequence shown here is derived from an EMBL/GenBank/DDBJ whole genome shotgun (WGS) entry which is preliminary data.</text>
</comment>
<evidence type="ECO:0008006" key="3">
    <source>
        <dbReference type="Google" id="ProtNLM"/>
    </source>
</evidence>
<protein>
    <recommendedName>
        <fullName evidence="3">EthD domain-containing protein</fullName>
    </recommendedName>
</protein>
<name>A0AAV5QYH8_PICKL</name>
<dbReference type="EMBL" id="BTGB01000001">
    <property type="protein sequence ID" value="GMM44200.1"/>
    <property type="molecule type" value="Genomic_DNA"/>
</dbReference>
<dbReference type="AlphaFoldDB" id="A0AAV5QYH8"/>
<organism evidence="1 2">
    <name type="scientific">Pichia kluyveri</name>
    <name type="common">Yeast</name>
    <dbReference type="NCBI Taxonomy" id="36015"/>
    <lineage>
        <taxon>Eukaryota</taxon>
        <taxon>Fungi</taxon>
        <taxon>Dikarya</taxon>
        <taxon>Ascomycota</taxon>
        <taxon>Saccharomycotina</taxon>
        <taxon>Pichiomycetes</taxon>
        <taxon>Pichiales</taxon>
        <taxon>Pichiaceae</taxon>
        <taxon>Pichia</taxon>
    </lineage>
</organism>
<accession>A0AAV5QYH8</accession>
<keyword evidence="2" id="KW-1185">Reference proteome</keyword>
<reference evidence="1 2" key="1">
    <citation type="journal article" date="2023" name="Elife">
        <title>Identification of key yeast species and microbe-microbe interactions impacting larval growth of Drosophila in the wild.</title>
        <authorList>
            <person name="Mure A."/>
            <person name="Sugiura Y."/>
            <person name="Maeda R."/>
            <person name="Honda K."/>
            <person name="Sakurai N."/>
            <person name="Takahashi Y."/>
            <person name="Watada M."/>
            <person name="Katoh T."/>
            <person name="Gotoh A."/>
            <person name="Gotoh Y."/>
            <person name="Taniguchi I."/>
            <person name="Nakamura K."/>
            <person name="Hayashi T."/>
            <person name="Katayama T."/>
            <person name="Uemura T."/>
            <person name="Hattori Y."/>
        </authorList>
    </citation>
    <scope>NUCLEOTIDE SEQUENCE [LARGE SCALE GENOMIC DNA]</scope>
    <source>
        <strain evidence="1 2">PK-24</strain>
    </source>
</reference>
<dbReference type="Proteomes" id="UP001378960">
    <property type="component" value="Unassembled WGS sequence"/>
</dbReference>
<evidence type="ECO:0000313" key="1">
    <source>
        <dbReference type="EMBL" id="GMM44200.1"/>
    </source>
</evidence>
<evidence type="ECO:0000313" key="2">
    <source>
        <dbReference type="Proteomes" id="UP001378960"/>
    </source>
</evidence>
<sequence length="87" mass="10333">MLSIQLIKVDNPKADEKWKKYFDVHAKRLRCIKWGNEYGDKYTEIQKFVGDPVYFTPLWCEVECSKGVGAIKKMSVVQYLYDFIFEI</sequence>
<proteinExistence type="predicted"/>
<gene>
    <name evidence="1" type="ORF">DAPK24_007750</name>
</gene>